<evidence type="ECO:0000256" key="4">
    <source>
        <dbReference type="ARBA" id="ARBA00048527"/>
    </source>
</evidence>
<dbReference type="GO" id="GO:0006635">
    <property type="term" value="P:fatty acid beta-oxidation"/>
    <property type="evidence" value="ECO:0007669"/>
    <property type="project" value="TreeGrafter"/>
</dbReference>
<feature type="domain" description="Thiolase N-terminal" evidence="7">
    <location>
        <begin position="6"/>
        <end position="262"/>
    </location>
</feature>
<evidence type="ECO:0000256" key="5">
    <source>
        <dbReference type="PIRSR" id="PIRSR000429-1"/>
    </source>
</evidence>
<accession>A0A7V8J2U6</accession>
<evidence type="ECO:0000313" key="9">
    <source>
        <dbReference type="EMBL" id="KAF0253158.1"/>
    </source>
</evidence>
<protein>
    <submittedName>
        <fullName evidence="9">Acetyl-CoA C-acyltransferase</fullName>
        <ecNumber evidence="9">2.3.1.16</ecNumber>
    </submittedName>
</protein>
<comment type="caution">
    <text evidence="9">The sequence shown here is derived from an EMBL/GenBank/DDBJ whole genome shotgun (WGS) entry which is preliminary data.</text>
</comment>
<dbReference type="SUPFAM" id="SSF53901">
    <property type="entry name" value="Thiolase-like"/>
    <property type="match status" value="2"/>
</dbReference>
<dbReference type="PANTHER" id="PTHR18919:SF107">
    <property type="entry name" value="ACETYL-COA ACETYLTRANSFERASE, CYTOSOLIC"/>
    <property type="match status" value="1"/>
</dbReference>
<evidence type="ECO:0000313" key="10">
    <source>
        <dbReference type="Proteomes" id="UP000442695"/>
    </source>
</evidence>
<dbReference type="CDD" id="cd00751">
    <property type="entry name" value="thiolase"/>
    <property type="match status" value="1"/>
</dbReference>
<comment type="similarity">
    <text evidence="1 6">Belongs to the thiolase-like superfamily. Thiolase family.</text>
</comment>
<keyword evidence="2 6" id="KW-0808">Transferase</keyword>
<feature type="active site" description="Proton acceptor" evidence="5">
    <location>
        <position position="350"/>
    </location>
</feature>
<dbReference type="NCBIfam" id="NF006552">
    <property type="entry name" value="PRK09051.1"/>
    <property type="match status" value="1"/>
</dbReference>
<dbReference type="FunFam" id="3.40.47.10:FF:000010">
    <property type="entry name" value="Acetyl-CoA acetyltransferase (Thiolase)"/>
    <property type="match status" value="1"/>
</dbReference>
<evidence type="ECO:0000256" key="1">
    <source>
        <dbReference type="ARBA" id="ARBA00010982"/>
    </source>
</evidence>
<dbReference type="PROSITE" id="PS00098">
    <property type="entry name" value="THIOLASE_1"/>
    <property type="match status" value="1"/>
</dbReference>
<evidence type="ECO:0000259" key="7">
    <source>
        <dbReference type="Pfam" id="PF00108"/>
    </source>
</evidence>
<dbReference type="NCBIfam" id="TIGR01930">
    <property type="entry name" value="AcCoA-C-Actrans"/>
    <property type="match status" value="1"/>
</dbReference>
<dbReference type="Pfam" id="PF02803">
    <property type="entry name" value="Thiolase_C"/>
    <property type="match status" value="1"/>
</dbReference>
<feature type="active site" description="Proton acceptor" evidence="5">
    <location>
        <position position="380"/>
    </location>
</feature>
<proteinExistence type="inferred from homology"/>
<dbReference type="GO" id="GO:0003985">
    <property type="term" value="F:acetyl-CoA C-acetyltransferase activity"/>
    <property type="evidence" value="ECO:0007669"/>
    <property type="project" value="TreeGrafter"/>
</dbReference>
<organism evidence="9 10">
    <name type="scientific">Pseudomonas putida</name>
    <name type="common">Arthrobacter siderocapsulatus</name>
    <dbReference type="NCBI Taxonomy" id="303"/>
    <lineage>
        <taxon>Bacteria</taxon>
        <taxon>Pseudomonadati</taxon>
        <taxon>Pseudomonadota</taxon>
        <taxon>Gammaproteobacteria</taxon>
        <taxon>Pseudomonadales</taxon>
        <taxon>Pseudomonadaceae</taxon>
        <taxon>Pseudomonas</taxon>
    </lineage>
</organism>
<dbReference type="Proteomes" id="UP000442695">
    <property type="component" value="Unassembled WGS sequence"/>
</dbReference>
<dbReference type="InterPro" id="IPR016039">
    <property type="entry name" value="Thiolase-like"/>
</dbReference>
<gene>
    <name evidence="9" type="ORF">GN299_19850</name>
</gene>
<dbReference type="InterPro" id="IPR002155">
    <property type="entry name" value="Thiolase"/>
</dbReference>
<dbReference type="InterPro" id="IPR020610">
    <property type="entry name" value="Thiolase_AS"/>
</dbReference>
<name>A0A7V8J2U6_PSEPU</name>
<dbReference type="Pfam" id="PF00108">
    <property type="entry name" value="Thiolase_N"/>
    <property type="match status" value="1"/>
</dbReference>
<keyword evidence="3 6" id="KW-0012">Acyltransferase</keyword>
<dbReference type="InterPro" id="IPR020617">
    <property type="entry name" value="Thiolase_C"/>
</dbReference>
<sequence length="394" mass="41195">MSSPEIYVVSAVRSAIGGFGGSLKDLPLADLATTITRAAIERSGVAAEQIGHMVMGTVIPTEPRDAYLSRVAAMNAGIPKETPAFNVNRLCGSGLQAIVSATQCLLLGDADVAVAAGAESMSRGPYLLPQARWGARMGDLQGIDYTVGVLQDPFEHFHMGITAENVAAKHGITREMQDELALTSQRRAARAIAEGRFDSQIVPVELKTRKGTVQFAVDEHVRGDVTAEQLAGMKTVFKKDGTVTAGNASGINDGAAGLVLASGDAVRRLDLKPLARLVGYAHAGVEPELMGLGPIPATRKVLEKTGLKLQDLDVIESNEAFAAQACAVARELGFDPEKVNPNGSGISLGHPVGATGAIIATKAIHELQRIQGRYALATMCIGGGQGIAVVFERV</sequence>
<dbReference type="EMBL" id="WOWR01000030">
    <property type="protein sequence ID" value="KAF0253158.1"/>
    <property type="molecule type" value="Genomic_DNA"/>
</dbReference>
<dbReference type="EC" id="2.3.1.16" evidence="9"/>
<dbReference type="GO" id="GO:0033812">
    <property type="term" value="F:3-oxoadipyl-CoA thiolase activity"/>
    <property type="evidence" value="ECO:0007669"/>
    <property type="project" value="UniProtKB-EC"/>
</dbReference>
<feature type="domain" description="Thiolase C-terminal" evidence="8">
    <location>
        <begin position="271"/>
        <end position="393"/>
    </location>
</feature>
<dbReference type="InterPro" id="IPR020616">
    <property type="entry name" value="Thiolase_N"/>
</dbReference>
<dbReference type="InterPro" id="IPR020615">
    <property type="entry name" value="Thiolase_acyl_enz_int_AS"/>
</dbReference>
<reference evidence="9 10" key="1">
    <citation type="submission" date="2019-12" db="EMBL/GenBank/DDBJ databases">
        <authorList>
            <person name="Woiski C."/>
        </authorList>
    </citation>
    <scope>NUCLEOTIDE SEQUENCE [LARGE SCALE GENOMIC DNA]</scope>
    <source>
        <strain evidence="9 10">BOE100</strain>
    </source>
</reference>
<dbReference type="AlphaFoldDB" id="A0A7V8J2U6"/>
<evidence type="ECO:0000259" key="8">
    <source>
        <dbReference type="Pfam" id="PF02803"/>
    </source>
</evidence>
<dbReference type="Gene3D" id="3.40.47.10">
    <property type="match status" value="2"/>
</dbReference>
<dbReference type="RefSeq" id="WP_156859444.1">
    <property type="nucleotide sequence ID" value="NZ_JAJSRK010000012.1"/>
</dbReference>
<dbReference type="PANTHER" id="PTHR18919">
    <property type="entry name" value="ACETYL-COA C-ACYLTRANSFERASE"/>
    <property type="match status" value="1"/>
</dbReference>
<dbReference type="PIRSF" id="PIRSF000429">
    <property type="entry name" value="Ac-CoA_Ac_transf"/>
    <property type="match status" value="1"/>
</dbReference>
<comment type="catalytic activity">
    <reaction evidence="4">
        <text>succinyl-CoA + acetyl-CoA = 3-oxoadipyl-CoA + CoA</text>
        <dbReference type="Rhea" id="RHEA:19481"/>
        <dbReference type="ChEBI" id="CHEBI:57287"/>
        <dbReference type="ChEBI" id="CHEBI:57288"/>
        <dbReference type="ChEBI" id="CHEBI:57292"/>
        <dbReference type="ChEBI" id="CHEBI:57348"/>
        <dbReference type="EC" id="2.3.1.174"/>
    </reaction>
</comment>
<evidence type="ECO:0000256" key="6">
    <source>
        <dbReference type="RuleBase" id="RU003557"/>
    </source>
</evidence>
<evidence type="ECO:0000256" key="3">
    <source>
        <dbReference type="ARBA" id="ARBA00023315"/>
    </source>
</evidence>
<feature type="active site" description="Acyl-thioester intermediate" evidence="5">
    <location>
        <position position="91"/>
    </location>
</feature>
<dbReference type="PROSITE" id="PS00099">
    <property type="entry name" value="THIOLASE_3"/>
    <property type="match status" value="1"/>
</dbReference>
<evidence type="ECO:0000256" key="2">
    <source>
        <dbReference type="ARBA" id="ARBA00022679"/>
    </source>
</evidence>